<dbReference type="KEGG" id="dmm:dnm_084320"/>
<evidence type="ECO:0000313" key="1">
    <source>
        <dbReference type="EMBL" id="QTA92353.1"/>
    </source>
</evidence>
<protein>
    <submittedName>
        <fullName evidence="1">Uncharacterized protein</fullName>
    </submittedName>
</protein>
<dbReference type="Proteomes" id="UP000663722">
    <property type="component" value="Chromosome"/>
</dbReference>
<organism evidence="1 2">
    <name type="scientific">Desulfonema magnum</name>
    <dbReference type="NCBI Taxonomy" id="45655"/>
    <lineage>
        <taxon>Bacteria</taxon>
        <taxon>Pseudomonadati</taxon>
        <taxon>Thermodesulfobacteriota</taxon>
        <taxon>Desulfobacteria</taxon>
        <taxon>Desulfobacterales</taxon>
        <taxon>Desulfococcaceae</taxon>
        <taxon>Desulfonema</taxon>
    </lineage>
</organism>
<accession>A0A975GTP5</accession>
<gene>
    <name evidence="1" type="ORF">dnm_084320</name>
</gene>
<name>A0A975GTP5_9BACT</name>
<reference evidence="1" key="1">
    <citation type="journal article" date="2021" name="Microb. Physiol.">
        <title>Proteogenomic Insights into the Physiology of Marine, Sulfate-Reducing, Filamentous Desulfonema limicola and Desulfonema magnum.</title>
        <authorList>
            <person name="Schnaars V."/>
            <person name="Wohlbrand L."/>
            <person name="Scheve S."/>
            <person name="Hinrichs C."/>
            <person name="Reinhardt R."/>
            <person name="Rabus R."/>
        </authorList>
    </citation>
    <scope>NUCLEOTIDE SEQUENCE</scope>
    <source>
        <strain evidence="1">4be13</strain>
    </source>
</reference>
<keyword evidence="2" id="KW-1185">Reference proteome</keyword>
<sequence>MADTKINPGLSFSVLTLCSHKILSVRIRIFNKTFEIRQKLSYKEKNQQIRTN</sequence>
<dbReference type="EMBL" id="CP061800">
    <property type="protein sequence ID" value="QTA92353.1"/>
    <property type="molecule type" value="Genomic_DNA"/>
</dbReference>
<proteinExistence type="predicted"/>
<evidence type="ECO:0000313" key="2">
    <source>
        <dbReference type="Proteomes" id="UP000663722"/>
    </source>
</evidence>
<dbReference type="AlphaFoldDB" id="A0A975GTP5"/>